<feature type="transmembrane region" description="Helical" evidence="1">
    <location>
        <begin position="216"/>
        <end position="234"/>
    </location>
</feature>
<keyword evidence="1" id="KW-1133">Transmembrane helix</keyword>
<dbReference type="InterPro" id="IPR053018">
    <property type="entry name" value="Elsinochrome_Biosynth-Asso"/>
</dbReference>
<name>A0A9P9H3P2_FUSSL</name>
<feature type="transmembrane region" description="Helical" evidence="1">
    <location>
        <begin position="364"/>
        <end position="383"/>
    </location>
</feature>
<accession>A0A9P9H3P2</accession>
<protein>
    <submittedName>
        <fullName evidence="2">Uncharacterized protein</fullName>
    </submittedName>
</protein>
<dbReference type="PANTHER" id="PTHR37577">
    <property type="entry name" value="INTEGRAL MEMBRANE PROTEIN"/>
    <property type="match status" value="1"/>
</dbReference>
<feature type="transmembrane region" description="Helical" evidence="1">
    <location>
        <begin position="12"/>
        <end position="31"/>
    </location>
</feature>
<reference evidence="2" key="1">
    <citation type="journal article" date="2021" name="Nat. Commun.">
        <title>Genetic determinants of endophytism in the Arabidopsis root mycobiome.</title>
        <authorList>
            <person name="Mesny F."/>
            <person name="Miyauchi S."/>
            <person name="Thiergart T."/>
            <person name="Pickel B."/>
            <person name="Atanasova L."/>
            <person name="Karlsson M."/>
            <person name="Huettel B."/>
            <person name="Barry K.W."/>
            <person name="Haridas S."/>
            <person name="Chen C."/>
            <person name="Bauer D."/>
            <person name="Andreopoulos W."/>
            <person name="Pangilinan J."/>
            <person name="LaButti K."/>
            <person name="Riley R."/>
            <person name="Lipzen A."/>
            <person name="Clum A."/>
            <person name="Drula E."/>
            <person name="Henrissat B."/>
            <person name="Kohler A."/>
            <person name="Grigoriev I.V."/>
            <person name="Martin F.M."/>
            <person name="Hacquard S."/>
        </authorList>
    </citation>
    <scope>NUCLEOTIDE SEQUENCE</scope>
    <source>
        <strain evidence="2">FSSC 5 MPI-SDFR-AT-0091</strain>
    </source>
</reference>
<dbReference type="EMBL" id="JAGTJS010000013">
    <property type="protein sequence ID" value="KAH7249262.1"/>
    <property type="molecule type" value="Genomic_DNA"/>
</dbReference>
<evidence type="ECO:0000313" key="2">
    <source>
        <dbReference type="EMBL" id="KAH7249262.1"/>
    </source>
</evidence>
<feature type="transmembrane region" description="Helical" evidence="1">
    <location>
        <begin position="403"/>
        <end position="420"/>
    </location>
</feature>
<keyword evidence="3" id="KW-1185">Reference proteome</keyword>
<keyword evidence="1" id="KW-0472">Membrane</keyword>
<evidence type="ECO:0000313" key="3">
    <source>
        <dbReference type="Proteomes" id="UP000736672"/>
    </source>
</evidence>
<dbReference type="Proteomes" id="UP000736672">
    <property type="component" value="Unassembled WGS sequence"/>
</dbReference>
<sequence length="447" mass="49100">MACNVGSANADIAGLGAGLSILLSICSLVLWRTAVTSRRSAGQLVFGSAHATAAERAAGAREVNRAFLTSVIDILEKYRPESRFKQISENFLAELDQHQAQEDATLNTKLSAIKLRWLVGERAAMKKKCIDSVLATISDVQVINAMGLLIAALIQHETLSLYHLRVVYDTSSFTGYVESRAPTYFGTRVDSRHSISVCASLINVSTDAGNLRRTRAFTLVAYICTFISFSAVFGTKLKNWDQGVVGRCYNTGLIATPHDMHPLADMMYLGFTCLYSICALLSCYRSGFAFPALACLLKRPSQSDLARRFTRKLGAFLKLLRLREFIKQADFSLSVAPPDAVALALRYIAGYFALLAHPRPEYRVWALMPLAMAQYTLHLYMAIAIRKGNEVFLEGDSENDWGFGQIVALVLCVATCIECIRGLSEYRKAVGAEPVQPPVTQTPGQIV</sequence>
<gene>
    <name evidence="2" type="ORF">B0J15DRAFT_527175</name>
</gene>
<feature type="transmembrane region" description="Helical" evidence="1">
    <location>
        <begin position="267"/>
        <end position="297"/>
    </location>
</feature>
<proteinExistence type="predicted"/>
<keyword evidence="1" id="KW-0812">Transmembrane</keyword>
<organism evidence="2 3">
    <name type="scientific">Fusarium solani</name>
    <name type="common">Filamentous fungus</name>
    <dbReference type="NCBI Taxonomy" id="169388"/>
    <lineage>
        <taxon>Eukaryota</taxon>
        <taxon>Fungi</taxon>
        <taxon>Dikarya</taxon>
        <taxon>Ascomycota</taxon>
        <taxon>Pezizomycotina</taxon>
        <taxon>Sordariomycetes</taxon>
        <taxon>Hypocreomycetidae</taxon>
        <taxon>Hypocreales</taxon>
        <taxon>Nectriaceae</taxon>
        <taxon>Fusarium</taxon>
        <taxon>Fusarium solani species complex</taxon>
    </lineage>
</organism>
<dbReference type="PANTHER" id="PTHR37577:SF1">
    <property type="entry name" value="INTEGRAL MEMBRANE PROTEIN"/>
    <property type="match status" value="1"/>
</dbReference>
<comment type="caution">
    <text evidence="2">The sequence shown here is derived from an EMBL/GenBank/DDBJ whole genome shotgun (WGS) entry which is preliminary data.</text>
</comment>
<evidence type="ECO:0000256" key="1">
    <source>
        <dbReference type="SAM" id="Phobius"/>
    </source>
</evidence>
<dbReference type="AlphaFoldDB" id="A0A9P9H3P2"/>
<dbReference type="OrthoDB" id="5427664at2759"/>